<evidence type="ECO:0000256" key="1">
    <source>
        <dbReference type="SAM" id="SignalP"/>
    </source>
</evidence>
<gene>
    <name evidence="2" type="primary">Ecp9-5</name>
</gene>
<feature type="chain" id="PRO_5013292483" evidence="1">
    <location>
        <begin position="16"/>
        <end position="91"/>
    </location>
</feature>
<proteinExistence type="predicted"/>
<sequence>MKSFLPILFAASVSARGIMSCNRGAQGNGGCEANGKNVYTVCCIYDIDTTENFPQRIWTSVTTRDKEGGEECFSGGDKGWLFCADPDNNGQ</sequence>
<protein>
    <submittedName>
        <fullName evidence="2">Extracellular protein 9-5</fullName>
    </submittedName>
</protein>
<keyword evidence="1" id="KW-0732">Signal</keyword>
<feature type="signal peptide" evidence="1">
    <location>
        <begin position="1"/>
        <end position="15"/>
    </location>
</feature>
<name>A0A1P8YXQ6_PASFU</name>
<dbReference type="EMBL" id="KX943117">
    <property type="protein sequence ID" value="AQA29288.1"/>
    <property type="molecule type" value="Genomic_DNA"/>
</dbReference>
<reference evidence="2" key="1">
    <citation type="submission" date="2016-10" db="EMBL/GenBank/DDBJ databases">
        <title>Novel effectors identified in the apoplast of Cladosporium fulvum-infected tomato.</title>
        <authorList>
            <person name="Mesarich C.H."/>
            <person name="de Wit P.J.G.M."/>
        </authorList>
    </citation>
    <scope>NUCLEOTIDE SEQUENCE</scope>
    <source>
        <strain evidence="2">0WU</strain>
    </source>
</reference>
<dbReference type="AlphaFoldDB" id="A0A1P8YXQ6"/>
<evidence type="ECO:0000313" key="2">
    <source>
        <dbReference type="EMBL" id="AQA29288.1"/>
    </source>
</evidence>
<organism evidence="2">
    <name type="scientific">Passalora fulva</name>
    <name type="common">Tomato leaf mold</name>
    <name type="synonym">Cladosporium fulvum</name>
    <dbReference type="NCBI Taxonomy" id="5499"/>
    <lineage>
        <taxon>Eukaryota</taxon>
        <taxon>Fungi</taxon>
        <taxon>Dikarya</taxon>
        <taxon>Ascomycota</taxon>
        <taxon>Pezizomycotina</taxon>
        <taxon>Dothideomycetes</taxon>
        <taxon>Dothideomycetidae</taxon>
        <taxon>Mycosphaerellales</taxon>
        <taxon>Mycosphaerellaceae</taxon>
        <taxon>Fulvia</taxon>
    </lineage>
</organism>
<accession>A0A1P8YXQ6</accession>